<dbReference type="InterPro" id="IPR035965">
    <property type="entry name" value="PAS-like_dom_sf"/>
</dbReference>
<dbReference type="CDD" id="cd00082">
    <property type="entry name" value="HisKA"/>
    <property type="match status" value="1"/>
</dbReference>
<protein>
    <recommendedName>
        <fullName evidence="2">histidine kinase</fullName>
        <ecNumber evidence="2">2.7.13.3</ecNumber>
    </recommendedName>
</protein>
<dbReference type="InterPro" id="IPR036890">
    <property type="entry name" value="HATPase_C_sf"/>
</dbReference>
<keyword evidence="9" id="KW-0547">Nucleotide-binding</keyword>
<evidence type="ECO:0000313" key="10">
    <source>
        <dbReference type="Proteomes" id="UP001606303"/>
    </source>
</evidence>
<dbReference type="Gene3D" id="1.10.287.130">
    <property type="match status" value="1"/>
</dbReference>
<dbReference type="Gene3D" id="3.30.565.10">
    <property type="entry name" value="Histidine kinase-like ATPase, C-terminal domain"/>
    <property type="match status" value="1"/>
</dbReference>
<dbReference type="InterPro" id="IPR005467">
    <property type="entry name" value="His_kinase_dom"/>
</dbReference>
<dbReference type="SMART" id="SM00387">
    <property type="entry name" value="HATPase_c"/>
    <property type="match status" value="1"/>
</dbReference>
<dbReference type="PROSITE" id="PS50109">
    <property type="entry name" value="HIS_KIN"/>
    <property type="match status" value="1"/>
</dbReference>
<dbReference type="SMART" id="SM00388">
    <property type="entry name" value="HisKA"/>
    <property type="match status" value="1"/>
</dbReference>
<dbReference type="InterPro" id="IPR011006">
    <property type="entry name" value="CheY-like_superfamily"/>
</dbReference>
<dbReference type="EC" id="2.7.13.3" evidence="2"/>
<dbReference type="Pfam" id="PF00072">
    <property type="entry name" value="Response_reg"/>
    <property type="match status" value="1"/>
</dbReference>
<dbReference type="InterPro" id="IPR004358">
    <property type="entry name" value="Sig_transdc_His_kin-like_C"/>
</dbReference>
<evidence type="ECO:0000256" key="6">
    <source>
        <dbReference type="PROSITE-ProRule" id="PRU00169"/>
    </source>
</evidence>
<evidence type="ECO:0000256" key="5">
    <source>
        <dbReference type="ARBA" id="ARBA00022777"/>
    </source>
</evidence>
<dbReference type="SUPFAM" id="SSF55785">
    <property type="entry name" value="PYP-like sensor domain (PAS domain)"/>
    <property type="match status" value="1"/>
</dbReference>
<dbReference type="PANTHER" id="PTHR43047:SF72">
    <property type="entry name" value="OSMOSENSING HISTIDINE PROTEIN KINASE SLN1"/>
    <property type="match status" value="1"/>
</dbReference>
<dbReference type="EMBL" id="JBIGIB010000004">
    <property type="protein sequence ID" value="MFG6468010.1"/>
    <property type="molecule type" value="Genomic_DNA"/>
</dbReference>
<dbReference type="InterPro" id="IPR001789">
    <property type="entry name" value="Sig_transdc_resp-reg_receiver"/>
</dbReference>
<evidence type="ECO:0000256" key="2">
    <source>
        <dbReference type="ARBA" id="ARBA00012438"/>
    </source>
</evidence>
<evidence type="ECO:0000313" key="9">
    <source>
        <dbReference type="EMBL" id="MFG6468010.1"/>
    </source>
</evidence>
<dbReference type="InterPro" id="IPR036097">
    <property type="entry name" value="HisK_dim/P_sf"/>
</dbReference>
<dbReference type="PANTHER" id="PTHR43047">
    <property type="entry name" value="TWO-COMPONENT HISTIDINE PROTEIN KINASE"/>
    <property type="match status" value="1"/>
</dbReference>
<dbReference type="SUPFAM" id="SSF52172">
    <property type="entry name" value="CheY-like"/>
    <property type="match status" value="1"/>
</dbReference>
<reference evidence="9 10" key="1">
    <citation type="submission" date="2024-08" db="EMBL/GenBank/DDBJ databases">
        <authorList>
            <person name="Lu H."/>
        </authorList>
    </citation>
    <scope>NUCLEOTIDE SEQUENCE [LARGE SCALE GENOMIC DNA]</scope>
    <source>
        <strain evidence="9 10">BYS87W</strain>
    </source>
</reference>
<comment type="catalytic activity">
    <reaction evidence="1">
        <text>ATP + protein L-histidine = ADP + protein N-phospho-L-histidine.</text>
        <dbReference type="EC" id="2.7.13.3"/>
    </reaction>
</comment>
<evidence type="ECO:0000259" key="7">
    <source>
        <dbReference type="PROSITE" id="PS50109"/>
    </source>
</evidence>
<evidence type="ECO:0000259" key="8">
    <source>
        <dbReference type="PROSITE" id="PS50110"/>
    </source>
</evidence>
<evidence type="ECO:0000256" key="3">
    <source>
        <dbReference type="ARBA" id="ARBA00022553"/>
    </source>
</evidence>
<dbReference type="Gene3D" id="3.40.50.2300">
    <property type="match status" value="1"/>
</dbReference>
<name>A0ABW7H193_9BURK</name>
<dbReference type="Proteomes" id="UP001606303">
    <property type="component" value="Unassembled WGS sequence"/>
</dbReference>
<organism evidence="9 10">
    <name type="scientific">Pelomonas baiyunensis</name>
    <dbReference type="NCBI Taxonomy" id="3299026"/>
    <lineage>
        <taxon>Bacteria</taxon>
        <taxon>Pseudomonadati</taxon>
        <taxon>Pseudomonadota</taxon>
        <taxon>Betaproteobacteria</taxon>
        <taxon>Burkholderiales</taxon>
        <taxon>Sphaerotilaceae</taxon>
        <taxon>Roseateles</taxon>
    </lineage>
</organism>
<dbReference type="Gene3D" id="3.30.450.20">
    <property type="entry name" value="PAS domain"/>
    <property type="match status" value="1"/>
</dbReference>
<dbReference type="GO" id="GO:0005524">
    <property type="term" value="F:ATP binding"/>
    <property type="evidence" value="ECO:0007669"/>
    <property type="project" value="UniProtKB-KW"/>
</dbReference>
<feature type="modified residue" description="4-aspartylphosphate" evidence="6">
    <location>
        <position position="558"/>
    </location>
</feature>
<dbReference type="SMART" id="SM00448">
    <property type="entry name" value="REC"/>
    <property type="match status" value="1"/>
</dbReference>
<dbReference type="Pfam" id="PF00512">
    <property type="entry name" value="HisKA"/>
    <property type="match status" value="1"/>
</dbReference>
<feature type="domain" description="Histidine kinase" evidence="7">
    <location>
        <begin position="267"/>
        <end position="483"/>
    </location>
</feature>
<dbReference type="RefSeq" id="WP_394385881.1">
    <property type="nucleotide sequence ID" value="NZ_JBIGIB010000004.1"/>
</dbReference>
<evidence type="ECO:0000256" key="4">
    <source>
        <dbReference type="ARBA" id="ARBA00022679"/>
    </source>
</evidence>
<feature type="domain" description="Response regulatory" evidence="8">
    <location>
        <begin position="508"/>
        <end position="625"/>
    </location>
</feature>
<keyword evidence="5" id="KW-0418">Kinase</keyword>
<keyword evidence="9" id="KW-0067">ATP-binding</keyword>
<dbReference type="CDD" id="cd00130">
    <property type="entry name" value="PAS"/>
    <property type="match status" value="1"/>
</dbReference>
<dbReference type="PROSITE" id="PS50110">
    <property type="entry name" value="RESPONSE_REGULATORY"/>
    <property type="match status" value="1"/>
</dbReference>
<keyword evidence="4" id="KW-0808">Transferase</keyword>
<dbReference type="PRINTS" id="PR00344">
    <property type="entry name" value="BCTRLSENSOR"/>
</dbReference>
<dbReference type="Pfam" id="PF02518">
    <property type="entry name" value="HATPase_c"/>
    <property type="match status" value="1"/>
</dbReference>
<dbReference type="SUPFAM" id="SSF55874">
    <property type="entry name" value="ATPase domain of HSP90 chaperone/DNA topoisomerase II/histidine kinase"/>
    <property type="match status" value="1"/>
</dbReference>
<dbReference type="InterPro" id="IPR000014">
    <property type="entry name" value="PAS"/>
</dbReference>
<gene>
    <name evidence="9" type="ORF">ACG01O_15395</name>
</gene>
<keyword evidence="3 6" id="KW-0597">Phosphoprotein</keyword>
<dbReference type="CDD" id="cd16922">
    <property type="entry name" value="HATPase_EvgS-ArcB-TorS-like"/>
    <property type="match status" value="1"/>
</dbReference>
<dbReference type="SUPFAM" id="SSF47384">
    <property type="entry name" value="Homodimeric domain of signal transducing histidine kinase"/>
    <property type="match status" value="1"/>
</dbReference>
<sequence length="635" mass="68892">MAGLPPELEGLPVGVLHVSLKAEVLAANACLREWLAAAPGTLVGQSIDTLLSRAGRVLYHTHLLPTLRLHGRVQELSLALRGPQGTLHVLCSARLLQTPDGAVAQLVLSPMRERLRIEEELSRVQRSADAAPLLLFECVRDVDGRAWMSYASAGIVSLYGIAPEAVHFSDAAWLAHVHPDDHAGLQISRDISATAMSIWRAEFRGRAGDGPWRRHRLLAQPYAEPDGRLVWYGTIVDVTDAVAGEAAALERDAAEQASRSKSEFLARMSHELRTPLNAIIGFSHLLAEDLHRAEPRLLNRVGLIQNAGEHLLHLIDDVLDISRIEAGRLRLQLGPVAVEPLVRQVRDSLAHASQKRQLTLRWHLPEPLAVLADDTRLRQVLTNLVSNAIKYTRDQGCIEVRAEPEGDRVHLTVQDDGPGLTPAQRAQLFQPFNRLGAERGQVEGTGLGLVISRHLVESMGGQLTLDSEVGAGCSFQVSLPRAEPVAEPAPRAAPTPCIADLQPGTTWELLYAEDDPVNALLMQAFLARFPGLHLRVASDGRTACALARELRPDLLLLDMSLPDMDGHALLAALRAQPALADVPAVAVTADAMPTERARALAGGFQAYWTKPLDLHQLPADLTALLHAQLLSAPSP</sequence>
<evidence type="ECO:0000256" key="1">
    <source>
        <dbReference type="ARBA" id="ARBA00000085"/>
    </source>
</evidence>
<keyword evidence="10" id="KW-1185">Reference proteome</keyword>
<dbReference type="InterPro" id="IPR003594">
    <property type="entry name" value="HATPase_dom"/>
</dbReference>
<comment type="caution">
    <text evidence="9">The sequence shown here is derived from an EMBL/GenBank/DDBJ whole genome shotgun (WGS) entry which is preliminary data.</text>
</comment>
<proteinExistence type="predicted"/>
<accession>A0ABW7H193</accession>
<dbReference type="InterPro" id="IPR003661">
    <property type="entry name" value="HisK_dim/P_dom"/>
</dbReference>